<dbReference type="SUPFAM" id="SSF56300">
    <property type="entry name" value="Metallo-dependent phosphatases"/>
    <property type="match status" value="1"/>
</dbReference>
<dbReference type="Proteomes" id="UP000657006">
    <property type="component" value="Unassembled WGS sequence"/>
</dbReference>
<protein>
    <submittedName>
        <fullName evidence="2">Metallophosphoesterase</fullName>
    </submittedName>
</protein>
<dbReference type="Pfam" id="PF00149">
    <property type="entry name" value="Metallophos"/>
    <property type="match status" value="1"/>
</dbReference>
<evidence type="ECO:0000259" key="1">
    <source>
        <dbReference type="Pfam" id="PF00149"/>
    </source>
</evidence>
<comment type="caution">
    <text evidence="2">The sequence shown here is derived from an EMBL/GenBank/DDBJ whole genome shotgun (WGS) entry which is preliminary data.</text>
</comment>
<dbReference type="PANTHER" id="PTHR12905">
    <property type="entry name" value="METALLOPHOSPHOESTERASE"/>
    <property type="match status" value="1"/>
</dbReference>
<reference evidence="2" key="1">
    <citation type="submission" date="2020-08" db="EMBL/GenBank/DDBJ databases">
        <title>Genome public.</title>
        <authorList>
            <person name="Liu C."/>
            <person name="Sun Q."/>
        </authorList>
    </citation>
    <scope>NUCLEOTIDE SEQUENCE</scope>
    <source>
        <strain evidence="2">NSJ-32</strain>
    </source>
</reference>
<dbReference type="EMBL" id="JACRSQ010000004">
    <property type="protein sequence ID" value="MBC8542844.1"/>
    <property type="molecule type" value="Genomic_DNA"/>
</dbReference>
<dbReference type="AlphaFoldDB" id="A0A926DS90"/>
<organism evidence="2 3">
    <name type="scientific">Bianquea renquensis</name>
    <dbReference type="NCBI Taxonomy" id="2763661"/>
    <lineage>
        <taxon>Bacteria</taxon>
        <taxon>Bacillati</taxon>
        <taxon>Bacillota</taxon>
        <taxon>Clostridia</taxon>
        <taxon>Eubacteriales</taxon>
        <taxon>Bianqueaceae</taxon>
        <taxon>Bianquea</taxon>
    </lineage>
</organism>
<dbReference type="InterPro" id="IPR051693">
    <property type="entry name" value="UPF0046_metallophosphoest"/>
</dbReference>
<dbReference type="RefSeq" id="WP_177719552.1">
    <property type="nucleotide sequence ID" value="NZ_JACRSQ010000004.1"/>
</dbReference>
<name>A0A926DS90_9FIRM</name>
<evidence type="ECO:0000313" key="2">
    <source>
        <dbReference type="EMBL" id="MBC8542844.1"/>
    </source>
</evidence>
<keyword evidence="3" id="KW-1185">Reference proteome</keyword>
<dbReference type="PANTHER" id="PTHR12905:SF0">
    <property type="entry name" value="CALCINEURIN-LIKE PHOSPHOESTERASE DOMAIN-CONTAINING PROTEIN"/>
    <property type="match status" value="1"/>
</dbReference>
<gene>
    <name evidence="2" type="ORF">H8730_04700</name>
</gene>
<dbReference type="InterPro" id="IPR004843">
    <property type="entry name" value="Calcineurin-like_PHP"/>
</dbReference>
<dbReference type="Gene3D" id="3.60.21.10">
    <property type="match status" value="1"/>
</dbReference>
<feature type="domain" description="Calcineurin-like phosphoesterase" evidence="1">
    <location>
        <begin position="1"/>
        <end position="168"/>
    </location>
</feature>
<accession>A0A926DS90</accession>
<sequence length="198" mass="23153">MKILALADMESKALWDYFDRDKIQDVDLILSCGDLKASYLSFLATMVKVPLLYVHGNHDTNYNRFPPEGCECIEDTIFVHNGIRILGLGGSYRYKPGDYQYTESEMRRRISKLRLALWKNKGFDILLSHAPASGIGDGTDLPHRGFETFLHIMEKYEPRYFVHGHVHANYNARSFQRLNHYRETTIINAYEKYKFLYE</sequence>
<dbReference type="InterPro" id="IPR029052">
    <property type="entry name" value="Metallo-depent_PP-like"/>
</dbReference>
<proteinExistence type="predicted"/>
<evidence type="ECO:0000313" key="3">
    <source>
        <dbReference type="Proteomes" id="UP000657006"/>
    </source>
</evidence>
<dbReference type="GO" id="GO:0016787">
    <property type="term" value="F:hydrolase activity"/>
    <property type="evidence" value="ECO:0007669"/>
    <property type="project" value="InterPro"/>
</dbReference>